<evidence type="ECO:0000259" key="2">
    <source>
        <dbReference type="Pfam" id="PF09335"/>
    </source>
</evidence>
<dbReference type="Proteomes" id="UP000502117">
    <property type="component" value="Chromosome"/>
</dbReference>
<reference evidence="3 4" key="1">
    <citation type="submission" date="2019-11" db="EMBL/GenBank/DDBJ databases">
        <title>Complete Genome Sequence of Shewanella chilikensis Strain DC57, Isolated from Corroded Seal Rings at a floating production facility in Australia.</title>
        <authorList>
            <person name="Salgar-Chaparro S.J."/>
            <person name="Castillo-Villamizar G.A."/>
            <person name="Poehlein A."/>
            <person name="Daniel R."/>
            <person name="Machuca L."/>
        </authorList>
    </citation>
    <scope>NUCLEOTIDE SEQUENCE [LARGE SCALE GENOMIC DNA]</scope>
    <source>
        <strain evidence="3 4">DC57</strain>
    </source>
</reference>
<feature type="transmembrane region" description="Helical" evidence="1">
    <location>
        <begin position="126"/>
        <end position="143"/>
    </location>
</feature>
<dbReference type="RefSeq" id="WP_165564764.1">
    <property type="nucleotide sequence ID" value="NZ_CP045857.1"/>
</dbReference>
<feature type="transmembrane region" description="Helical" evidence="1">
    <location>
        <begin position="86"/>
        <end position="106"/>
    </location>
</feature>
<evidence type="ECO:0000256" key="1">
    <source>
        <dbReference type="SAM" id="Phobius"/>
    </source>
</evidence>
<feature type="transmembrane region" description="Helical" evidence="1">
    <location>
        <begin position="37"/>
        <end position="58"/>
    </location>
</feature>
<protein>
    <submittedName>
        <fullName evidence="3">DedA family protein</fullName>
    </submittedName>
</protein>
<dbReference type="EMBL" id="CP045857">
    <property type="protein sequence ID" value="QIJ03991.1"/>
    <property type="molecule type" value="Genomic_DNA"/>
</dbReference>
<dbReference type="InterPro" id="IPR032816">
    <property type="entry name" value="VTT_dom"/>
</dbReference>
<name>A0A6G7LQE4_9GAMM</name>
<evidence type="ECO:0000313" key="3">
    <source>
        <dbReference type="EMBL" id="QIJ03991.1"/>
    </source>
</evidence>
<keyword evidence="1" id="KW-0472">Membrane</keyword>
<dbReference type="PANTHER" id="PTHR42709:SF4">
    <property type="entry name" value="INNER MEMBRANE PROTEIN YQAA"/>
    <property type="match status" value="1"/>
</dbReference>
<organism evidence="3 4">
    <name type="scientific">Shewanella chilikensis</name>
    <dbReference type="NCBI Taxonomy" id="558541"/>
    <lineage>
        <taxon>Bacteria</taxon>
        <taxon>Pseudomonadati</taxon>
        <taxon>Pseudomonadota</taxon>
        <taxon>Gammaproteobacteria</taxon>
        <taxon>Alteromonadales</taxon>
        <taxon>Shewanellaceae</taxon>
        <taxon>Shewanella</taxon>
    </lineage>
</organism>
<dbReference type="KEGG" id="schk:GII14_07250"/>
<gene>
    <name evidence="3" type="ORF">GII14_07250</name>
</gene>
<accession>A0A6G7LQE4</accession>
<dbReference type="InterPro" id="IPR051311">
    <property type="entry name" value="DedA_domain"/>
</dbReference>
<dbReference type="AlphaFoldDB" id="A0A6G7LQE4"/>
<dbReference type="GO" id="GO:0005886">
    <property type="term" value="C:plasma membrane"/>
    <property type="evidence" value="ECO:0007669"/>
    <property type="project" value="UniProtKB-ARBA"/>
</dbReference>
<keyword evidence="1" id="KW-1133">Transmembrane helix</keyword>
<dbReference type="PANTHER" id="PTHR42709">
    <property type="entry name" value="ALKALINE PHOSPHATASE LIKE PROTEIN"/>
    <property type="match status" value="1"/>
</dbReference>
<keyword evidence="1" id="KW-0812">Transmembrane</keyword>
<feature type="transmembrane region" description="Helical" evidence="1">
    <location>
        <begin position="6"/>
        <end position="30"/>
    </location>
</feature>
<evidence type="ECO:0000313" key="4">
    <source>
        <dbReference type="Proteomes" id="UP000502117"/>
    </source>
</evidence>
<dbReference type="Pfam" id="PF09335">
    <property type="entry name" value="VTT_dom"/>
    <property type="match status" value="1"/>
</dbReference>
<proteinExistence type="predicted"/>
<feature type="domain" description="VTT" evidence="2">
    <location>
        <begin position="38"/>
        <end position="135"/>
    </location>
</feature>
<sequence length="144" mass="15981">MWELWLMFSGAFLAATLLPGGSEVLLLALLDKQPEMAWSLLLSATIGNTLGALSSYLLGLLGRKAVTPEQLDSGRHKQALALLKRYGYWALLLSWVPLIGDILCLLAGWMKLPLTKSTLMILTGKGLRYLIIVLLALEWLQWVF</sequence>